<keyword evidence="2 7" id="KW-0067">ATP-binding</keyword>
<dbReference type="CDD" id="cd01171">
    <property type="entry name" value="YXKO-related"/>
    <property type="match status" value="1"/>
</dbReference>
<dbReference type="PROSITE" id="PS51383">
    <property type="entry name" value="YJEF_C_3"/>
    <property type="match status" value="1"/>
</dbReference>
<dbReference type="GO" id="GO:0005524">
    <property type="term" value="F:ATP binding"/>
    <property type="evidence" value="ECO:0007669"/>
    <property type="project" value="UniProtKB-KW"/>
</dbReference>
<keyword evidence="4 7" id="KW-0520">NAD</keyword>
<dbReference type="HAMAP" id="MF_01965">
    <property type="entry name" value="NADHX_dehydratase"/>
    <property type="match status" value="1"/>
</dbReference>
<dbReference type="InterPro" id="IPR000631">
    <property type="entry name" value="CARKD"/>
</dbReference>
<evidence type="ECO:0000256" key="2">
    <source>
        <dbReference type="ARBA" id="ARBA00022840"/>
    </source>
</evidence>
<dbReference type="Pfam" id="PF01256">
    <property type="entry name" value="Carb_kinase"/>
    <property type="match status" value="1"/>
</dbReference>
<feature type="binding site" evidence="7">
    <location>
        <begin position="199"/>
        <end position="205"/>
    </location>
    <ligand>
        <name>(6S)-NADPHX</name>
        <dbReference type="ChEBI" id="CHEBI:64076"/>
    </ligand>
</feature>
<comment type="function">
    <text evidence="7">Catalyzes the dehydration of the S-form of NAD(P)HX at the expense of ATP, which is converted to ADP. Together with NAD(P)HX epimerase, which catalyzes the epimerization of the S- and R-forms, the enzyme allows the repair of both epimers of NAD(P)HX, a damaged form of NAD(P)H that is a result of enzymatic or heat-dependent hydration.</text>
</comment>
<keyword evidence="8" id="KW-0732">Signal</keyword>
<comment type="cofactor">
    <cofactor evidence="7">
        <name>Mg(2+)</name>
        <dbReference type="ChEBI" id="CHEBI:18420"/>
    </cofactor>
</comment>
<organism evidence="10 11">
    <name type="scientific">Laodelphax striatellus</name>
    <name type="common">Small brown planthopper</name>
    <name type="synonym">Delphax striatella</name>
    <dbReference type="NCBI Taxonomy" id="195883"/>
    <lineage>
        <taxon>Eukaryota</taxon>
        <taxon>Metazoa</taxon>
        <taxon>Ecdysozoa</taxon>
        <taxon>Arthropoda</taxon>
        <taxon>Hexapoda</taxon>
        <taxon>Insecta</taxon>
        <taxon>Pterygota</taxon>
        <taxon>Neoptera</taxon>
        <taxon>Paraneoptera</taxon>
        <taxon>Hemiptera</taxon>
        <taxon>Auchenorrhyncha</taxon>
        <taxon>Fulgoroidea</taxon>
        <taxon>Delphacidae</taxon>
        <taxon>Criomorphinae</taxon>
        <taxon>Laodelphax</taxon>
    </lineage>
</organism>
<feature type="binding site" evidence="7">
    <location>
        <begin position="258"/>
        <end position="267"/>
    </location>
    <ligand>
        <name>ATP</name>
        <dbReference type="ChEBI" id="CHEBI:30616"/>
    </ligand>
</feature>
<evidence type="ECO:0000256" key="6">
    <source>
        <dbReference type="ARBA" id="ARBA00047472"/>
    </source>
</evidence>
<evidence type="ECO:0000256" key="1">
    <source>
        <dbReference type="ARBA" id="ARBA00022741"/>
    </source>
</evidence>
<evidence type="ECO:0000256" key="3">
    <source>
        <dbReference type="ARBA" id="ARBA00022857"/>
    </source>
</evidence>
<dbReference type="STRING" id="195883.A0A482X838"/>
<dbReference type="PANTHER" id="PTHR12592:SF0">
    <property type="entry name" value="ATP-DEPENDENT (S)-NAD(P)H-HYDRATE DEHYDRATASE"/>
    <property type="match status" value="1"/>
</dbReference>
<keyword evidence="11" id="KW-1185">Reference proteome</keyword>
<dbReference type="Proteomes" id="UP000291343">
    <property type="component" value="Unassembled WGS sequence"/>
</dbReference>
<dbReference type="GO" id="GO:0110051">
    <property type="term" value="P:metabolite repair"/>
    <property type="evidence" value="ECO:0007669"/>
    <property type="project" value="TreeGrafter"/>
</dbReference>
<accession>A0A482X838</accession>
<comment type="caution">
    <text evidence="10">The sequence shown here is derived from an EMBL/GenBank/DDBJ whole genome shotgun (WGS) entry which is preliminary data.</text>
</comment>
<feature type="binding site" evidence="7">
    <location>
        <begin position="239"/>
        <end position="243"/>
    </location>
    <ligand>
        <name>ATP</name>
        <dbReference type="ChEBI" id="CHEBI:30616"/>
    </ligand>
</feature>
<feature type="binding site" evidence="7">
    <location>
        <position position="143"/>
    </location>
    <ligand>
        <name>(6S)-NADPHX</name>
        <dbReference type="ChEBI" id="CHEBI:64076"/>
    </ligand>
</feature>
<dbReference type="FunCoup" id="A0A482X838">
    <property type="interactions" value="260"/>
</dbReference>
<keyword evidence="1 7" id="KW-0547">Nucleotide-binding</keyword>
<dbReference type="NCBIfam" id="TIGR00196">
    <property type="entry name" value="yjeF_cterm"/>
    <property type="match status" value="1"/>
</dbReference>
<keyword evidence="5 7" id="KW-0456">Lyase</keyword>
<evidence type="ECO:0000256" key="7">
    <source>
        <dbReference type="HAMAP-Rule" id="MF_03157"/>
    </source>
</evidence>
<comment type="similarity">
    <text evidence="7">Belongs to the NnrD/CARKD family.</text>
</comment>
<dbReference type="SUPFAM" id="SSF53613">
    <property type="entry name" value="Ribokinase-like"/>
    <property type="match status" value="1"/>
</dbReference>
<comment type="catalytic activity">
    <reaction evidence="7">
        <text>(6S)-NADHX + ATP = ADP + phosphate + NADH + H(+)</text>
        <dbReference type="Rhea" id="RHEA:19017"/>
        <dbReference type="ChEBI" id="CHEBI:15378"/>
        <dbReference type="ChEBI" id="CHEBI:30616"/>
        <dbReference type="ChEBI" id="CHEBI:43474"/>
        <dbReference type="ChEBI" id="CHEBI:57945"/>
        <dbReference type="ChEBI" id="CHEBI:64074"/>
        <dbReference type="ChEBI" id="CHEBI:456216"/>
        <dbReference type="EC" id="4.2.1.93"/>
    </reaction>
</comment>
<name>A0A482X838_LAOST</name>
<dbReference type="AlphaFoldDB" id="A0A482X838"/>
<evidence type="ECO:0000313" key="11">
    <source>
        <dbReference type="Proteomes" id="UP000291343"/>
    </source>
</evidence>
<dbReference type="EMBL" id="QKKF02016138">
    <property type="protein sequence ID" value="RZF41852.1"/>
    <property type="molecule type" value="Genomic_DNA"/>
</dbReference>
<feature type="binding site" evidence="7">
    <location>
        <position position="268"/>
    </location>
    <ligand>
        <name>(6S)-NADPHX</name>
        <dbReference type="ChEBI" id="CHEBI:64076"/>
    </ligand>
</feature>
<dbReference type="SMR" id="A0A482X838"/>
<evidence type="ECO:0000256" key="5">
    <source>
        <dbReference type="ARBA" id="ARBA00023239"/>
    </source>
</evidence>
<feature type="domain" description="YjeF C-terminal" evidence="9">
    <location>
        <begin position="43"/>
        <end position="339"/>
    </location>
</feature>
<evidence type="ECO:0000313" key="10">
    <source>
        <dbReference type="EMBL" id="RZF41852.1"/>
    </source>
</evidence>
<gene>
    <name evidence="10" type="ORF">LSTR_LSTR005314</name>
</gene>
<dbReference type="OrthoDB" id="8110916at2759"/>
<dbReference type="PANTHER" id="PTHR12592">
    <property type="entry name" value="ATP-DEPENDENT (S)-NAD(P)H-HYDRATE DEHYDRATASE FAMILY MEMBER"/>
    <property type="match status" value="1"/>
</dbReference>
<sequence length="347" mass="38267">MSFRLFMIVYLKVINCLKARFVSIRRMSGSIPKQINNVVEKDLIKTAKCLLPELEFKNHKGSCGRIGVFGGSIEFTGAPYYAGYSALRTGVDLVYIFCASAAAQAIKTYSPELMVLPYLDDQDAINKIAPWLSRLHAILIGPGLGRHQYVSKTLTQVLDYLESNNLATPLIFDADGLFFLSQHPSLLRNYRGNVYITPNIVEFKFLTKSVLNVSVENIDENVITALPKSLGNNVTINLKGFNDIMSFNGQIIRCDVEGSPRRCGGQGDMLSGILSAFAAWVKIKGNSILPSTSIPAELIASYTASYIVRSCNKLAFIDNGRGMIVTDMLEKIIPVTKALFVENKTKS</sequence>
<dbReference type="Gene3D" id="3.40.1190.20">
    <property type="match status" value="1"/>
</dbReference>
<dbReference type="GO" id="GO:0047453">
    <property type="term" value="F:ATP-dependent NAD(P)H-hydrate dehydratase activity"/>
    <property type="evidence" value="ECO:0007669"/>
    <property type="project" value="UniProtKB-UniRule"/>
</dbReference>
<dbReference type="EC" id="4.2.1.93" evidence="7"/>
<proteinExistence type="inferred from homology"/>
<evidence type="ECO:0000256" key="8">
    <source>
        <dbReference type="SAM" id="SignalP"/>
    </source>
</evidence>
<protein>
    <recommendedName>
        <fullName evidence="7">ATP-dependent (S)-NAD(P)H-hydrate dehydratase</fullName>
        <ecNumber evidence="7">4.2.1.93</ecNumber>
    </recommendedName>
    <alternativeName>
        <fullName evidence="7">ATP-dependent NAD(P)HX dehydratase</fullName>
    </alternativeName>
</protein>
<keyword evidence="7" id="KW-0597">Phosphoprotein</keyword>
<keyword evidence="3" id="KW-0521">NADP</keyword>
<dbReference type="GO" id="GO:0046496">
    <property type="term" value="P:nicotinamide nucleotide metabolic process"/>
    <property type="evidence" value="ECO:0007669"/>
    <property type="project" value="UniProtKB-UniRule"/>
</dbReference>
<evidence type="ECO:0000256" key="4">
    <source>
        <dbReference type="ARBA" id="ARBA00023027"/>
    </source>
</evidence>
<feature type="chain" id="PRO_5019736784" description="ATP-dependent (S)-NAD(P)H-hydrate dehydratase" evidence="8">
    <location>
        <begin position="20"/>
        <end position="347"/>
    </location>
</feature>
<reference evidence="10 11" key="1">
    <citation type="journal article" date="2017" name="Gigascience">
        <title>Genome sequence of the small brown planthopper, Laodelphax striatellus.</title>
        <authorList>
            <person name="Zhu J."/>
            <person name="Jiang F."/>
            <person name="Wang X."/>
            <person name="Yang P."/>
            <person name="Bao Y."/>
            <person name="Zhao W."/>
            <person name="Wang W."/>
            <person name="Lu H."/>
            <person name="Wang Q."/>
            <person name="Cui N."/>
            <person name="Li J."/>
            <person name="Chen X."/>
            <person name="Luo L."/>
            <person name="Yu J."/>
            <person name="Kang L."/>
            <person name="Cui F."/>
        </authorList>
    </citation>
    <scope>NUCLEOTIDE SEQUENCE [LARGE SCALE GENOMIC DNA]</scope>
    <source>
        <strain evidence="10">Lst14</strain>
    </source>
</reference>
<dbReference type="InterPro" id="IPR029056">
    <property type="entry name" value="Ribokinase-like"/>
</dbReference>
<dbReference type="InParanoid" id="A0A482X838"/>
<evidence type="ECO:0000259" key="9">
    <source>
        <dbReference type="PROSITE" id="PS51383"/>
    </source>
</evidence>
<comment type="catalytic activity">
    <reaction evidence="6 7">
        <text>(6S)-NADPHX + ATP = ADP + phosphate + NADPH + H(+)</text>
        <dbReference type="Rhea" id="RHEA:32231"/>
        <dbReference type="ChEBI" id="CHEBI:15378"/>
        <dbReference type="ChEBI" id="CHEBI:30616"/>
        <dbReference type="ChEBI" id="CHEBI:43474"/>
        <dbReference type="ChEBI" id="CHEBI:57783"/>
        <dbReference type="ChEBI" id="CHEBI:64076"/>
        <dbReference type="ChEBI" id="CHEBI:456216"/>
        <dbReference type="EC" id="4.2.1.93"/>
    </reaction>
</comment>
<feature type="signal peptide" evidence="8">
    <location>
        <begin position="1"/>
        <end position="19"/>
    </location>
</feature>